<comment type="similarity">
    <text evidence="1">Belongs to the CSN9 family.</text>
</comment>
<dbReference type="AlphaFoldDB" id="D3Z159"/>
<evidence type="ECO:0007829" key="10">
    <source>
        <dbReference type="PubMed" id="21183079"/>
    </source>
</evidence>
<evidence type="ECO:0007829" key="9">
    <source>
        <dbReference type="ProteomicsDB" id="D3Z159"/>
    </source>
</evidence>
<dbReference type="jPOST" id="D3Z159"/>
<dbReference type="GO" id="GO:0008180">
    <property type="term" value="C:COP9 signalosome"/>
    <property type="evidence" value="ECO:0007669"/>
    <property type="project" value="UniProtKB-KW"/>
</dbReference>
<evidence type="ECO:0007829" key="8">
    <source>
        <dbReference type="PeptideAtlas" id="D3Z159"/>
    </source>
</evidence>
<dbReference type="OrthoDB" id="9635038at2759"/>
<dbReference type="ProteomicsDB" id="308674"/>
<keyword evidence="7" id="KW-1185">Reference proteome</keyword>
<evidence type="ECO:0000256" key="4">
    <source>
        <dbReference type="SAM" id="MobiDB-lite"/>
    </source>
</evidence>
<dbReference type="HOGENOM" id="CLU_2305109_0_0_1"/>
<evidence type="ECO:0000313" key="5">
    <source>
        <dbReference type="Ensembl" id="ENSMUSP00000108623.2"/>
    </source>
</evidence>
<evidence type="ECO:0000313" key="6">
    <source>
        <dbReference type="MGI" id="MGI:1914165"/>
    </source>
</evidence>
<dbReference type="AGR" id="MGI:1914165"/>
<dbReference type="ExpressionAtlas" id="D3Z159">
    <property type="expression patterns" value="baseline and differential"/>
</dbReference>
<dbReference type="Proteomes" id="UP000000589">
    <property type="component" value="Chromosome 1"/>
</dbReference>
<dbReference type="GeneTree" id="ENSGT01100000264638"/>
<protein>
    <recommendedName>
        <fullName evidence="2">COP9 signalosome complex subunit 9</fullName>
    </recommendedName>
</protein>
<proteinExistence type="evidence at protein level"/>
<feature type="compositionally biased region" description="Polar residues" evidence="4">
    <location>
        <begin position="36"/>
        <end position="47"/>
    </location>
</feature>
<accession>D3Z159</accession>
<dbReference type="Ensembl" id="ENSMUST00000112999.8">
    <property type="protein sequence ID" value="ENSMUSP00000108623.2"/>
    <property type="gene ID" value="ENSMUSG00000073616.11"/>
</dbReference>
<evidence type="ECO:0000256" key="3">
    <source>
        <dbReference type="ARBA" id="ARBA00022790"/>
    </source>
</evidence>
<organism evidence="5 7">
    <name type="scientific">Mus musculus</name>
    <name type="common">Mouse</name>
    <dbReference type="NCBI Taxonomy" id="10090"/>
    <lineage>
        <taxon>Eukaryota</taxon>
        <taxon>Metazoa</taxon>
        <taxon>Chordata</taxon>
        <taxon>Craniata</taxon>
        <taxon>Vertebrata</taxon>
        <taxon>Euteleostomi</taxon>
        <taxon>Mammalia</taxon>
        <taxon>Eutheria</taxon>
        <taxon>Euarchontoglires</taxon>
        <taxon>Glires</taxon>
        <taxon>Rodentia</taxon>
        <taxon>Myomorpha</taxon>
        <taxon>Muroidea</taxon>
        <taxon>Muridae</taxon>
        <taxon>Murinae</taxon>
        <taxon>Mus</taxon>
        <taxon>Mus</taxon>
    </lineage>
</organism>
<evidence type="ECO:0000256" key="2">
    <source>
        <dbReference type="ARBA" id="ARBA00014874"/>
    </source>
</evidence>
<dbReference type="VEuPathDB" id="HostDB:ENSMUSG00000073616"/>
<dbReference type="PANTHER" id="PTHR28562">
    <property type="entry name" value="COP9 SIGNALOSOME COMPLEX SUBUNIT 9"/>
    <property type="match status" value="1"/>
</dbReference>
<reference evidence="5" key="5">
    <citation type="submission" date="2025-09" db="UniProtKB">
        <authorList>
            <consortium name="Ensembl"/>
        </authorList>
    </citation>
    <scope>IDENTIFICATION</scope>
    <source>
        <strain evidence="5">C57BL/6J</strain>
    </source>
</reference>
<reference evidence="5" key="4">
    <citation type="submission" date="2025-08" db="UniProtKB">
        <authorList>
            <consortium name="Ensembl"/>
        </authorList>
    </citation>
    <scope>IDENTIFICATION</scope>
    <source>
        <strain evidence="5">C57BL/6J</strain>
    </source>
</reference>
<name>D3Z159_MOUSE</name>
<reference evidence="10" key="2">
    <citation type="journal article" date="2010" name="Cell">
        <title>A tissue-specific atlas of mouse protein phosphorylation and expression.</title>
        <authorList>
            <person name="Huttlin E.L."/>
            <person name="Jedrychowski M.P."/>
            <person name="Elias J.E."/>
            <person name="Goswami T."/>
            <person name="Rad R."/>
            <person name="Beausoleil S.A."/>
            <person name="Villen J."/>
            <person name="Haas W."/>
            <person name="Sowa M.E."/>
            <person name="Gygi S.P."/>
        </authorList>
    </citation>
    <scope>IDENTIFICATION BY MASS SPECTROMETRY [LARGE SCALE ANALYSIS]</scope>
</reference>
<feature type="compositionally biased region" description="Gly residues" evidence="4">
    <location>
        <begin position="1"/>
        <end position="10"/>
    </location>
</feature>
<reference evidence="5 7" key="3">
    <citation type="journal article" date="2011" name="PLoS Biol.">
        <title>Modernizing reference genome assemblies.</title>
        <authorList>
            <person name="Church D.M."/>
            <person name="Schneider V.A."/>
            <person name="Graves T."/>
            <person name="Auger K."/>
            <person name="Cunningham F."/>
            <person name="Bouk N."/>
            <person name="Chen H.C."/>
            <person name="Agarwala R."/>
            <person name="McLaren W.M."/>
            <person name="Ritchie G.R."/>
            <person name="Albracht D."/>
            <person name="Kremitzki M."/>
            <person name="Rock S."/>
            <person name="Kotkiewicz H."/>
            <person name="Kremitzki C."/>
            <person name="Wollam A."/>
            <person name="Trani L."/>
            <person name="Fulton L."/>
            <person name="Fulton R."/>
            <person name="Matthews L."/>
            <person name="Whitehead S."/>
            <person name="Chow W."/>
            <person name="Torrance J."/>
            <person name="Dunn M."/>
            <person name="Harden G."/>
            <person name="Threadgold G."/>
            <person name="Wood J."/>
            <person name="Collins J."/>
            <person name="Heath P."/>
            <person name="Griffiths G."/>
            <person name="Pelan S."/>
            <person name="Grafham D."/>
            <person name="Eichler E.E."/>
            <person name="Weinstock G."/>
            <person name="Mardis E.R."/>
            <person name="Wilson R.K."/>
            <person name="Howe K."/>
            <person name="Flicek P."/>
            <person name="Hubbard T."/>
        </authorList>
    </citation>
    <scope>NUCLEOTIDE SEQUENCE [LARGE SCALE GENOMIC DNA]</scope>
    <source>
        <strain evidence="5 7">C57BL/6J</strain>
    </source>
</reference>
<sequence>MASCGGGGVCRGRDRGRGRRKIQKRVQDMLMYLTLQGNLNQQPSSDGAQEGGGQSQLYCETHPQAGGSTGLLMDLAANEKAVHADFFNDFEDLFDDDDVQ</sequence>
<reference evidence="5 7" key="1">
    <citation type="journal article" date="2009" name="PLoS Biol.">
        <title>Lineage-specific biology revealed by a finished genome assembly of the mouse.</title>
        <authorList>
            <consortium name="Mouse Genome Sequencing Consortium"/>
            <person name="Church D.M."/>
            <person name="Goodstadt L."/>
            <person name="Hillier L.W."/>
            <person name="Zody M.C."/>
            <person name="Goldstein S."/>
            <person name="She X."/>
            <person name="Bult C.J."/>
            <person name="Agarwala R."/>
            <person name="Cherry J.L."/>
            <person name="DiCuccio M."/>
            <person name="Hlavina W."/>
            <person name="Kapustin Y."/>
            <person name="Meric P."/>
            <person name="Maglott D."/>
            <person name="Birtle Z."/>
            <person name="Marques A.C."/>
            <person name="Graves T."/>
            <person name="Zhou S."/>
            <person name="Teague B."/>
            <person name="Potamousis K."/>
            <person name="Churas C."/>
            <person name="Place M."/>
            <person name="Herschleb J."/>
            <person name="Runnheim R."/>
            <person name="Forrest D."/>
            <person name="Amos-Landgraf J."/>
            <person name="Schwartz D.C."/>
            <person name="Cheng Z."/>
            <person name="Lindblad-Toh K."/>
            <person name="Eichler E.E."/>
            <person name="Ponting C.P."/>
        </authorList>
    </citation>
    <scope>NUCLEOTIDE SEQUENCE [LARGE SCALE GENOMIC DNA]</scope>
    <source>
        <strain evidence="5 7">C57BL/6J</strain>
    </source>
</reference>
<keyword evidence="8 9" id="KW-1267">Proteomics identification</keyword>
<feature type="region of interest" description="Disordered" evidence="4">
    <location>
        <begin position="36"/>
        <end position="63"/>
    </location>
</feature>
<dbReference type="InterPro" id="IPR029391">
    <property type="entry name" value="CSN9_metazoa"/>
</dbReference>
<dbReference type="Pfam" id="PF15004">
    <property type="entry name" value="MYEOV2"/>
    <property type="match status" value="1"/>
</dbReference>
<gene>
    <name evidence="5 6" type="primary">Cops9</name>
    <name evidence="6" type="synonym">Myeov2</name>
</gene>
<dbReference type="MGI" id="MGI:1914165">
    <property type="gene designation" value="Cops9"/>
</dbReference>
<dbReference type="Bgee" id="ENSMUSG00000073616">
    <property type="expression patterns" value="Expressed in facial nucleus and 260 other cell types or tissues"/>
</dbReference>
<feature type="region of interest" description="Disordered" evidence="4">
    <location>
        <begin position="1"/>
        <end position="21"/>
    </location>
</feature>
<evidence type="ECO:0000313" key="7">
    <source>
        <dbReference type="Proteomes" id="UP000000589"/>
    </source>
</evidence>
<evidence type="ECO:0000256" key="1">
    <source>
        <dbReference type="ARBA" id="ARBA00009162"/>
    </source>
</evidence>
<keyword evidence="3" id="KW-0736">Signalosome</keyword>